<gene>
    <name evidence="1" type="ORF">UFOVP263_18</name>
    <name evidence="2" type="ORF">UFOVP91_45</name>
</gene>
<dbReference type="EMBL" id="LR797827">
    <property type="protein sequence ID" value="CAB4242110.1"/>
    <property type="molecule type" value="Genomic_DNA"/>
</dbReference>
<organism evidence="1">
    <name type="scientific">uncultured Caudovirales phage</name>
    <dbReference type="NCBI Taxonomy" id="2100421"/>
    <lineage>
        <taxon>Viruses</taxon>
        <taxon>Duplodnaviria</taxon>
        <taxon>Heunggongvirae</taxon>
        <taxon>Uroviricota</taxon>
        <taxon>Caudoviricetes</taxon>
        <taxon>Peduoviridae</taxon>
        <taxon>Maltschvirus</taxon>
        <taxon>Maltschvirus maltsch</taxon>
    </lineage>
</organism>
<evidence type="ECO:0000313" key="2">
    <source>
        <dbReference type="EMBL" id="CAB4242110.1"/>
    </source>
</evidence>
<dbReference type="EMBL" id="LR796275">
    <property type="protein sequence ID" value="CAB4133834.1"/>
    <property type="molecule type" value="Genomic_DNA"/>
</dbReference>
<name>A0A6J5LGX0_9CAUD</name>
<dbReference type="InterPro" id="IPR057104">
    <property type="entry name" value="PDDEXK_14"/>
</dbReference>
<proteinExistence type="predicted"/>
<reference evidence="1" key="1">
    <citation type="submission" date="2020-04" db="EMBL/GenBank/DDBJ databases">
        <authorList>
            <person name="Chiriac C."/>
            <person name="Salcher M."/>
            <person name="Ghai R."/>
            <person name="Kavagutti S V."/>
        </authorList>
    </citation>
    <scope>NUCLEOTIDE SEQUENCE</scope>
</reference>
<dbReference type="Pfam" id="PF24579">
    <property type="entry name" value="PDDEXK_14"/>
    <property type="match status" value="1"/>
</dbReference>
<evidence type="ECO:0000313" key="1">
    <source>
        <dbReference type="EMBL" id="CAB4133834.1"/>
    </source>
</evidence>
<accession>A0A6J5LGX0</accession>
<protein>
    <submittedName>
        <fullName evidence="1">Uncharacterized protein</fullName>
    </submittedName>
</protein>
<sequence>MTRAYYETASDLDKEKTVAEILNTAWKCSLTKMPVKYHLDYVIIRDDKIVGFCELKSPNYSLADFKRFGGFFISLDKFMNAKKMNEATGLPCFIVINALDGLWYATFHNANITYFKVKGRKDRNDWQDIEPCAVLDTEQFKLLKGKTNE</sequence>